<evidence type="ECO:0000313" key="1">
    <source>
        <dbReference type="EMBL" id="SVC85673.1"/>
    </source>
</evidence>
<reference evidence="1" key="1">
    <citation type="submission" date="2018-05" db="EMBL/GenBank/DDBJ databases">
        <authorList>
            <person name="Lanie J.A."/>
            <person name="Ng W.-L."/>
            <person name="Kazmierczak K.M."/>
            <person name="Andrzejewski T.M."/>
            <person name="Davidsen T.M."/>
            <person name="Wayne K.J."/>
            <person name="Tettelin H."/>
            <person name="Glass J.I."/>
            <person name="Rusch D."/>
            <person name="Podicherti R."/>
            <person name="Tsui H.-C.T."/>
            <person name="Winkler M.E."/>
        </authorList>
    </citation>
    <scope>NUCLEOTIDE SEQUENCE</scope>
</reference>
<sequence length="31" mass="3753">MGNSDEKVRIDNDIRRNNYEQVDMQDDVYYG</sequence>
<dbReference type="EMBL" id="UINC01114984">
    <property type="protein sequence ID" value="SVC85673.1"/>
    <property type="molecule type" value="Genomic_DNA"/>
</dbReference>
<dbReference type="AlphaFoldDB" id="A0A382QJG7"/>
<protein>
    <submittedName>
        <fullName evidence="1">Uncharacterized protein</fullName>
    </submittedName>
</protein>
<gene>
    <name evidence="1" type="ORF">METZ01_LOCUS338527</name>
</gene>
<proteinExistence type="predicted"/>
<organism evidence="1">
    <name type="scientific">marine metagenome</name>
    <dbReference type="NCBI Taxonomy" id="408172"/>
    <lineage>
        <taxon>unclassified sequences</taxon>
        <taxon>metagenomes</taxon>
        <taxon>ecological metagenomes</taxon>
    </lineage>
</organism>
<name>A0A382QJG7_9ZZZZ</name>
<accession>A0A382QJG7</accession>